<name>A0A9P1C1R7_9DINO</name>
<gene>
    <name evidence="2" type="ORF">C1SCF055_LOCUS11107</name>
</gene>
<protein>
    <submittedName>
        <fullName evidence="4">Alanine transaminase</fullName>
    </submittedName>
</protein>
<evidence type="ECO:0000313" key="2">
    <source>
        <dbReference type="EMBL" id="CAI3983499.1"/>
    </source>
</evidence>
<reference evidence="3" key="2">
    <citation type="submission" date="2024-04" db="EMBL/GenBank/DDBJ databases">
        <authorList>
            <person name="Chen Y."/>
            <person name="Shah S."/>
            <person name="Dougan E. K."/>
            <person name="Thang M."/>
            <person name="Chan C."/>
        </authorList>
    </citation>
    <scope>NUCLEOTIDE SEQUENCE [LARGE SCALE GENOMIC DNA]</scope>
</reference>
<comment type="caution">
    <text evidence="2">The sequence shown here is derived from an EMBL/GenBank/DDBJ whole genome shotgun (WGS) entry which is preliminary data.</text>
</comment>
<dbReference type="EMBL" id="CAMXCT020000809">
    <property type="protein sequence ID" value="CAL1136874.1"/>
    <property type="molecule type" value="Genomic_DNA"/>
</dbReference>
<accession>A0A9P1C1R7</accession>
<proteinExistence type="predicted"/>
<evidence type="ECO:0000313" key="3">
    <source>
        <dbReference type="EMBL" id="CAL1136874.1"/>
    </source>
</evidence>
<dbReference type="AlphaFoldDB" id="A0A9P1C1R7"/>
<organism evidence="2">
    <name type="scientific">Cladocopium goreaui</name>
    <dbReference type="NCBI Taxonomy" id="2562237"/>
    <lineage>
        <taxon>Eukaryota</taxon>
        <taxon>Sar</taxon>
        <taxon>Alveolata</taxon>
        <taxon>Dinophyceae</taxon>
        <taxon>Suessiales</taxon>
        <taxon>Symbiodiniaceae</taxon>
        <taxon>Cladocopium</taxon>
    </lineage>
</organism>
<keyword evidence="5" id="KW-1185">Reference proteome</keyword>
<dbReference type="Proteomes" id="UP001152797">
    <property type="component" value="Unassembled WGS sequence"/>
</dbReference>
<feature type="compositionally biased region" description="Basic and acidic residues" evidence="1">
    <location>
        <begin position="771"/>
        <end position="781"/>
    </location>
</feature>
<dbReference type="EMBL" id="CAMXCT030000809">
    <property type="protein sequence ID" value="CAL4770811.1"/>
    <property type="molecule type" value="Genomic_DNA"/>
</dbReference>
<dbReference type="EMBL" id="CAMXCT010000809">
    <property type="protein sequence ID" value="CAI3983499.1"/>
    <property type="molecule type" value="Genomic_DNA"/>
</dbReference>
<feature type="compositionally biased region" description="Basic residues" evidence="1">
    <location>
        <begin position="782"/>
        <end position="797"/>
    </location>
</feature>
<sequence>MGACGFEIDEAQHATVVAAGTYRHKTSVTAMQKTTLLPLLGLGKWFGEVPWAACWLEMMEEAFGQVEGRAFLLPAFSEKSSQWLPRKMSSAEGTLWLRDILKLAGQGRCVESLTTHCLKVTRLAWFTISGKFSLEERRIAGHHLDKEHRSALTYGRDNHLAVLKKEAILLQKVKMSRFDPDESRARHIDREIDALLQEHVDAQEGEDSDFEHFDEVQDGVDIAEDADNLDHAAVDNPLDPTLTYWQHHLSGTLHIEQIPMKFECGRATTSNYSAVSGNDLLKWQLCSQCRVAKYAVQKRFTFSVPLPGPAPPFGVLMAIGEMLMYWLCHAWWSYIRLELPGGTRCREVEMLREHLRSVLLCLGMGFSTEWLATVWVSLTVVLTSHRQGKDLPSLQNILKVTDITPESIAVPPGARALWTLAGAPSSDHMRRINGLCRTVVVNVSYGIPEHGDAAQADEVLGELDTFLANVALGLSRALDLGLAEDRFELLVGAGVRNFGQYAFICQYQPGSSDEGPLLKVLSEIYTTDVNGGELTVGERSILRRLYFESHTTAVQEMRIRLERQPDDTPKAIPMAERIERLNAFKESHCHLVLDYSSEPSHKLVDLVCQQAESQVVSYIELSLCTSRETEITHRKKETQVSIDNSGLIKLTKQDRAVKTEVTGDLKVRQCMQRRAVAYHLANIATYKTLEKFTAKLFHYLTKEPVASHRPISLQQIIQADRELWIQVSQTTRGKILTSNPKPIDEAVAKLSESTEVLYHLMPLPQGSQPRSADKLKADRSRSPRRPKGKGNKNKGKGGGKGTKPDLPANCIVPEQPEAILVGPILQFLQGSSSCTAIDFSMPASELIFLEVFAGRATLTAEVRKSLNLQCIAIDHKVKQPRAKITVLDLTRASDQEIFFNLCMHANVAAAHFAPVCGTASKARERPMPPGYKGKPLAPLRSYDQLLGLDSLAGQDRDRVHAANILYAVTVVAAILLISRNTIVSIENPKNSYFWAIACLIAALLENGKIVD</sequence>
<feature type="region of interest" description="Disordered" evidence="1">
    <location>
        <begin position="761"/>
        <end position="807"/>
    </location>
</feature>
<evidence type="ECO:0000256" key="1">
    <source>
        <dbReference type="SAM" id="MobiDB-lite"/>
    </source>
</evidence>
<evidence type="ECO:0000313" key="4">
    <source>
        <dbReference type="EMBL" id="CAL4770811.1"/>
    </source>
</evidence>
<reference evidence="2" key="1">
    <citation type="submission" date="2022-10" db="EMBL/GenBank/DDBJ databases">
        <authorList>
            <person name="Chen Y."/>
            <person name="Dougan E. K."/>
            <person name="Chan C."/>
            <person name="Rhodes N."/>
            <person name="Thang M."/>
        </authorList>
    </citation>
    <scope>NUCLEOTIDE SEQUENCE</scope>
</reference>
<evidence type="ECO:0000313" key="5">
    <source>
        <dbReference type="Proteomes" id="UP001152797"/>
    </source>
</evidence>